<keyword evidence="3" id="KW-1185">Reference proteome</keyword>
<protein>
    <recommendedName>
        <fullName evidence="4">Type II toxin-antitoxin system Phd/YefM family antitoxin</fullName>
    </recommendedName>
</protein>
<dbReference type="RefSeq" id="WP_003981242.1">
    <property type="nucleotide sequence ID" value="NZ_CP043497.1"/>
</dbReference>
<organism evidence="2 3">
    <name type="scientific">Streptomyces rimosus subsp. rimosus</name>
    <dbReference type="NCBI Taxonomy" id="132474"/>
    <lineage>
        <taxon>Bacteria</taxon>
        <taxon>Bacillati</taxon>
        <taxon>Actinomycetota</taxon>
        <taxon>Actinomycetes</taxon>
        <taxon>Kitasatosporales</taxon>
        <taxon>Streptomycetaceae</taxon>
        <taxon>Streptomyces</taxon>
    </lineage>
</organism>
<comment type="similarity">
    <text evidence="1">Belongs to the phD/YefM antitoxin family.</text>
</comment>
<evidence type="ECO:0008006" key="4">
    <source>
        <dbReference type="Google" id="ProtNLM"/>
    </source>
</evidence>
<sequence length="144" mass="16096">MRSVELRDAVEDFGHLVAHVEQNGERVLLTQDGQPHSVLLPAAELAELGHWAQRFLGAPIPLPDAARERPPGPVRHGPYVRYVHADGERMTFTRGRAVVAELRPAGWLSWLEQQATFGRQEYMDPEQAAAFAEFLARQPPVGEQ</sequence>
<name>A0ABY3Z2H0_STRRM</name>
<proteinExistence type="inferred from homology"/>
<dbReference type="NCBIfam" id="TIGR01552">
    <property type="entry name" value="phd_fam"/>
    <property type="match status" value="1"/>
</dbReference>
<evidence type="ECO:0000256" key="1">
    <source>
        <dbReference type="ARBA" id="ARBA00009981"/>
    </source>
</evidence>
<accession>A0ABY3Z2H0</accession>
<dbReference type="GeneID" id="66857187"/>
<dbReference type="EMBL" id="CP094298">
    <property type="protein sequence ID" value="UNZ03717.1"/>
    <property type="molecule type" value="Genomic_DNA"/>
</dbReference>
<evidence type="ECO:0000313" key="3">
    <source>
        <dbReference type="Proteomes" id="UP000829494"/>
    </source>
</evidence>
<dbReference type="Proteomes" id="UP000829494">
    <property type="component" value="Chromosome"/>
</dbReference>
<reference evidence="2 3" key="1">
    <citation type="submission" date="2022-03" db="EMBL/GenBank/DDBJ databases">
        <title>Complete genome of Streptomyces rimosus ssp. rimosus R7 (=ATCC 10970).</title>
        <authorList>
            <person name="Beganovic S."/>
            <person name="Ruckert C."/>
            <person name="Busche T."/>
            <person name="Kalinowski J."/>
            <person name="Wittmann C."/>
        </authorList>
    </citation>
    <scope>NUCLEOTIDE SEQUENCE [LARGE SCALE GENOMIC DNA]</scope>
    <source>
        <strain evidence="2 3">R7</strain>
    </source>
</reference>
<gene>
    <name evidence="2" type="ORF">SRIMR7_16270</name>
</gene>
<evidence type="ECO:0000313" key="2">
    <source>
        <dbReference type="EMBL" id="UNZ03717.1"/>
    </source>
</evidence>
<dbReference type="SUPFAM" id="SSF143120">
    <property type="entry name" value="YefM-like"/>
    <property type="match status" value="1"/>
</dbReference>
<dbReference type="InterPro" id="IPR036165">
    <property type="entry name" value="YefM-like_sf"/>
</dbReference>